<gene>
    <name evidence="4" type="ORF">GGR93_002681</name>
</gene>
<dbReference type="Pfam" id="PF02826">
    <property type="entry name" value="2-Hacid_dh_C"/>
    <property type="match status" value="1"/>
</dbReference>
<feature type="domain" description="D-isomer specific 2-hydroxyacid dehydrogenase NAD-binding" evidence="3">
    <location>
        <begin position="117"/>
        <end position="289"/>
    </location>
</feature>
<accession>A0A7W6Q4Q9</accession>
<keyword evidence="5" id="KW-1185">Reference proteome</keyword>
<dbReference type="GO" id="GO:0030267">
    <property type="term" value="F:glyoxylate reductase (NADPH) activity"/>
    <property type="evidence" value="ECO:0007669"/>
    <property type="project" value="UniProtKB-EC"/>
</dbReference>
<dbReference type="PANTHER" id="PTHR43333">
    <property type="entry name" value="2-HACID_DH_C DOMAIN-CONTAINING PROTEIN"/>
    <property type="match status" value="1"/>
</dbReference>
<dbReference type="OrthoDB" id="9787219at2"/>
<proteinExistence type="predicted"/>
<sequence length="325" mass="34840">MSGSQSQLSTEVMEGVYLCSKLDLPELFGSEMDALPNIRMYRPEDVPDPARIRFALVWQPTDDAFEAYPNIELVQVIAAGVDGVLRTPGLPESAVVTRVHDHEQAAVMAGFAVWNVVWHHRHMGCYLAAQANKDWERISLKTLRPPSTITVGILGYGLMGRTIAAAVGALGFNVVVATRTAGTSEDGVSRIAGPGAIQQVAARSDILINILPMTDATLDILNSDLFDAMPKGAALIQLARGQHLVEDDLLHALDSGQLSGASLDVFRVEPLPKDHPFWGHPKIVITPHEASVTSPSAVAQALDRSVRELSAGERPSTAVNTAAGY</sequence>
<protein>
    <submittedName>
        <fullName evidence="4">Glyoxylate/hydroxypyruvate reductase A</fullName>
        <ecNumber evidence="4">1.1.1.79</ecNumber>
        <ecNumber evidence="4">1.1.1.81</ecNumber>
    </submittedName>
</protein>
<dbReference type="AlphaFoldDB" id="A0A7W6Q4Q9"/>
<name>A0A7W6Q4Q9_9RHOB</name>
<dbReference type="RefSeq" id="WP_025056000.1">
    <property type="nucleotide sequence ID" value="NZ_JACIFU010000003.1"/>
</dbReference>
<evidence type="ECO:0000256" key="2">
    <source>
        <dbReference type="ARBA" id="ARBA00023027"/>
    </source>
</evidence>
<dbReference type="GO" id="GO:0051287">
    <property type="term" value="F:NAD binding"/>
    <property type="evidence" value="ECO:0007669"/>
    <property type="project" value="InterPro"/>
</dbReference>
<dbReference type="EC" id="1.1.1.79" evidence="4"/>
<organism evidence="4 5">
    <name type="scientific">Sulfitobacter noctilucicola</name>
    <dbReference type="NCBI Taxonomy" id="1342301"/>
    <lineage>
        <taxon>Bacteria</taxon>
        <taxon>Pseudomonadati</taxon>
        <taxon>Pseudomonadota</taxon>
        <taxon>Alphaproteobacteria</taxon>
        <taxon>Rhodobacterales</taxon>
        <taxon>Roseobacteraceae</taxon>
        <taxon>Sulfitobacter</taxon>
    </lineage>
</organism>
<reference evidence="4 5" key="1">
    <citation type="submission" date="2020-08" db="EMBL/GenBank/DDBJ databases">
        <title>Genomic Encyclopedia of Type Strains, Phase IV (KMG-IV): sequencing the most valuable type-strain genomes for metagenomic binning, comparative biology and taxonomic classification.</title>
        <authorList>
            <person name="Goeker M."/>
        </authorList>
    </citation>
    <scope>NUCLEOTIDE SEQUENCE [LARGE SCALE GENOMIC DNA]</scope>
    <source>
        <strain evidence="4 5">DSM 101015</strain>
    </source>
</reference>
<evidence type="ECO:0000313" key="5">
    <source>
        <dbReference type="Proteomes" id="UP000565745"/>
    </source>
</evidence>
<keyword evidence="2" id="KW-0520">NAD</keyword>
<evidence type="ECO:0000259" key="3">
    <source>
        <dbReference type="Pfam" id="PF02826"/>
    </source>
</evidence>
<keyword evidence="1 4" id="KW-0560">Oxidoreductase</keyword>
<dbReference type="GO" id="GO:0016618">
    <property type="term" value="F:hydroxypyruvate reductase [NAD(P)H] activity"/>
    <property type="evidence" value="ECO:0007669"/>
    <property type="project" value="UniProtKB-EC"/>
</dbReference>
<dbReference type="Proteomes" id="UP000565745">
    <property type="component" value="Unassembled WGS sequence"/>
</dbReference>
<keyword evidence="4" id="KW-0670">Pyruvate</keyword>
<dbReference type="InterPro" id="IPR006140">
    <property type="entry name" value="D-isomer_DH_NAD-bd"/>
</dbReference>
<dbReference type="EMBL" id="JACIFU010000003">
    <property type="protein sequence ID" value="MBB4174893.1"/>
    <property type="molecule type" value="Genomic_DNA"/>
</dbReference>
<dbReference type="EC" id="1.1.1.81" evidence="4"/>
<dbReference type="InterPro" id="IPR036291">
    <property type="entry name" value="NAD(P)-bd_dom_sf"/>
</dbReference>
<comment type="caution">
    <text evidence="4">The sequence shown here is derived from an EMBL/GenBank/DDBJ whole genome shotgun (WGS) entry which is preliminary data.</text>
</comment>
<dbReference type="SUPFAM" id="SSF51735">
    <property type="entry name" value="NAD(P)-binding Rossmann-fold domains"/>
    <property type="match status" value="1"/>
</dbReference>
<dbReference type="PANTHER" id="PTHR43333:SF1">
    <property type="entry name" value="D-ISOMER SPECIFIC 2-HYDROXYACID DEHYDROGENASE NAD-BINDING DOMAIN-CONTAINING PROTEIN"/>
    <property type="match status" value="1"/>
</dbReference>
<evidence type="ECO:0000256" key="1">
    <source>
        <dbReference type="ARBA" id="ARBA00023002"/>
    </source>
</evidence>
<evidence type="ECO:0000313" key="4">
    <source>
        <dbReference type="EMBL" id="MBB4174893.1"/>
    </source>
</evidence>
<dbReference type="Gene3D" id="3.40.50.720">
    <property type="entry name" value="NAD(P)-binding Rossmann-like Domain"/>
    <property type="match status" value="2"/>
</dbReference>